<reference evidence="6" key="1">
    <citation type="journal article" date="2019" name="Int. J. Syst. Evol. Microbiol.">
        <title>The Global Catalogue of Microorganisms (GCM) 10K type strain sequencing project: providing services to taxonomists for standard genome sequencing and annotation.</title>
        <authorList>
            <consortium name="The Broad Institute Genomics Platform"/>
            <consortium name="The Broad Institute Genome Sequencing Center for Infectious Disease"/>
            <person name="Wu L."/>
            <person name="Ma J."/>
        </authorList>
    </citation>
    <scope>NUCLEOTIDE SEQUENCE [LARGE SCALE GENOMIC DNA]</scope>
    <source>
        <strain evidence="6">KACC 14058</strain>
    </source>
</reference>
<sequence length="155" mass="18016">MHDKKVVGFEIKVLSNLLKRAINKQITKNYGQELTGMQGMIIGYISHHSKERDIYQRDIETNFNIRRSSVTGILQTMEKNELLVRESVSHDARLKRLVLTDKAEKINKIIHQSITEVEDRLQQDLTEIELAQFFHTIEKIKKNISTENKGGKQND</sequence>
<keyword evidence="1" id="KW-0805">Transcription regulation</keyword>
<dbReference type="PROSITE" id="PS50995">
    <property type="entry name" value="HTH_MARR_2"/>
    <property type="match status" value="1"/>
</dbReference>
<dbReference type="Proteomes" id="UP001595880">
    <property type="component" value="Unassembled WGS sequence"/>
</dbReference>
<name>A0ABV8VY46_9BACI</name>
<accession>A0ABV8VY46</accession>
<keyword evidence="6" id="KW-1185">Reference proteome</keyword>
<proteinExistence type="predicted"/>
<dbReference type="PANTHER" id="PTHR42756">
    <property type="entry name" value="TRANSCRIPTIONAL REGULATOR, MARR"/>
    <property type="match status" value="1"/>
</dbReference>
<dbReference type="InterPro" id="IPR036388">
    <property type="entry name" value="WH-like_DNA-bd_sf"/>
</dbReference>
<dbReference type="InterPro" id="IPR036390">
    <property type="entry name" value="WH_DNA-bd_sf"/>
</dbReference>
<gene>
    <name evidence="5" type="ORF">ACFOZ1_13970</name>
</gene>
<evidence type="ECO:0000259" key="4">
    <source>
        <dbReference type="PROSITE" id="PS50995"/>
    </source>
</evidence>
<dbReference type="Pfam" id="PF12802">
    <property type="entry name" value="MarR_2"/>
    <property type="match status" value="1"/>
</dbReference>
<dbReference type="SMART" id="SM00347">
    <property type="entry name" value="HTH_MARR"/>
    <property type="match status" value="1"/>
</dbReference>
<feature type="domain" description="HTH marR-type" evidence="4">
    <location>
        <begin position="4"/>
        <end position="142"/>
    </location>
</feature>
<dbReference type="Gene3D" id="1.10.10.10">
    <property type="entry name" value="Winged helix-like DNA-binding domain superfamily/Winged helix DNA-binding domain"/>
    <property type="match status" value="1"/>
</dbReference>
<keyword evidence="3" id="KW-0804">Transcription</keyword>
<dbReference type="SUPFAM" id="SSF46785">
    <property type="entry name" value="Winged helix' DNA-binding domain"/>
    <property type="match status" value="1"/>
</dbReference>
<comment type="caution">
    <text evidence="5">The sequence shown here is derived from an EMBL/GenBank/DDBJ whole genome shotgun (WGS) entry which is preliminary data.</text>
</comment>
<evidence type="ECO:0000313" key="5">
    <source>
        <dbReference type="EMBL" id="MFC4388905.1"/>
    </source>
</evidence>
<protein>
    <submittedName>
        <fullName evidence="5">MarR family winged helix-turn-helix transcriptional regulator</fullName>
    </submittedName>
</protein>
<evidence type="ECO:0000313" key="6">
    <source>
        <dbReference type="Proteomes" id="UP001595880"/>
    </source>
</evidence>
<dbReference type="PANTHER" id="PTHR42756:SF1">
    <property type="entry name" value="TRANSCRIPTIONAL REPRESSOR OF EMRAB OPERON"/>
    <property type="match status" value="1"/>
</dbReference>
<dbReference type="RefSeq" id="WP_390200270.1">
    <property type="nucleotide sequence ID" value="NZ_JBHSDV010000005.1"/>
</dbReference>
<dbReference type="InterPro" id="IPR000835">
    <property type="entry name" value="HTH_MarR-typ"/>
</dbReference>
<dbReference type="EMBL" id="JBHSDV010000005">
    <property type="protein sequence ID" value="MFC4388905.1"/>
    <property type="molecule type" value="Genomic_DNA"/>
</dbReference>
<organism evidence="5 6">
    <name type="scientific">Gracilibacillus marinus</name>
    <dbReference type="NCBI Taxonomy" id="630535"/>
    <lineage>
        <taxon>Bacteria</taxon>
        <taxon>Bacillati</taxon>
        <taxon>Bacillota</taxon>
        <taxon>Bacilli</taxon>
        <taxon>Bacillales</taxon>
        <taxon>Bacillaceae</taxon>
        <taxon>Gracilibacillus</taxon>
    </lineage>
</organism>
<evidence type="ECO:0000256" key="2">
    <source>
        <dbReference type="ARBA" id="ARBA00023125"/>
    </source>
</evidence>
<evidence type="ECO:0000256" key="1">
    <source>
        <dbReference type="ARBA" id="ARBA00023015"/>
    </source>
</evidence>
<evidence type="ECO:0000256" key="3">
    <source>
        <dbReference type="ARBA" id="ARBA00023163"/>
    </source>
</evidence>
<keyword evidence="2" id="KW-0238">DNA-binding</keyword>